<sequence length="144" mass="14911">MRNLLRTATAGAVTVTAVLACGTAHATPPGPGVSGRILAQTTIGDTDYTLREITIPAGQATGWHYHDGPLYGLVKQGTLSHFDSTCESDGVYPQGSTISEPAGPGNIHIGRNLGSTPVVLDVLYVLPHGSPFSEDAPNPGCDFQ</sequence>
<protein>
    <submittedName>
        <fullName evidence="2">Cupin domain-containing protein</fullName>
    </submittedName>
</protein>
<dbReference type="RefSeq" id="WP_164311992.1">
    <property type="nucleotide sequence ID" value="NZ_JAAGLU010000001.1"/>
</dbReference>
<dbReference type="InterPro" id="IPR011051">
    <property type="entry name" value="RmlC_Cupin_sf"/>
</dbReference>
<dbReference type="PROSITE" id="PS51257">
    <property type="entry name" value="PROKAR_LIPOPROTEIN"/>
    <property type="match status" value="1"/>
</dbReference>
<name>A0A6B3BFI8_9ACTN</name>
<gene>
    <name evidence="2" type="ORF">G3I71_01405</name>
</gene>
<dbReference type="EMBL" id="JAAGLU010000001">
    <property type="protein sequence ID" value="NEC84550.1"/>
    <property type="molecule type" value="Genomic_DNA"/>
</dbReference>
<accession>A0A6B3BFI8</accession>
<dbReference type="AlphaFoldDB" id="A0A6B3BFI8"/>
<dbReference type="InterPro" id="IPR014710">
    <property type="entry name" value="RmlC-like_jellyroll"/>
</dbReference>
<feature type="signal peptide" evidence="1">
    <location>
        <begin position="1"/>
        <end position="26"/>
    </location>
</feature>
<reference evidence="2" key="1">
    <citation type="submission" date="2020-01" db="EMBL/GenBank/DDBJ databases">
        <title>Insect and environment-associated Actinomycetes.</title>
        <authorList>
            <person name="Currrie C."/>
            <person name="Chevrette M."/>
            <person name="Carlson C."/>
            <person name="Stubbendieck R."/>
            <person name="Wendt-Pienkowski E."/>
        </authorList>
    </citation>
    <scope>NUCLEOTIDE SEQUENCE</scope>
    <source>
        <strain evidence="2">SID12501</strain>
    </source>
</reference>
<feature type="chain" id="PRO_5025446972" evidence="1">
    <location>
        <begin position="27"/>
        <end position="144"/>
    </location>
</feature>
<evidence type="ECO:0000313" key="2">
    <source>
        <dbReference type="EMBL" id="NEC84550.1"/>
    </source>
</evidence>
<dbReference type="SUPFAM" id="SSF51182">
    <property type="entry name" value="RmlC-like cupins"/>
    <property type="match status" value="1"/>
</dbReference>
<dbReference type="Gene3D" id="2.60.120.10">
    <property type="entry name" value="Jelly Rolls"/>
    <property type="match status" value="1"/>
</dbReference>
<keyword evidence="1" id="KW-0732">Signal</keyword>
<organism evidence="2">
    <name type="scientific">Streptomyces sp. SID12501</name>
    <dbReference type="NCBI Taxonomy" id="2706042"/>
    <lineage>
        <taxon>Bacteria</taxon>
        <taxon>Bacillati</taxon>
        <taxon>Actinomycetota</taxon>
        <taxon>Actinomycetes</taxon>
        <taxon>Kitasatosporales</taxon>
        <taxon>Streptomycetaceae</taxon>
        <taxon>Streptomyces</taxon>
    </lineage>
</organism>
<evidence type="ECO:0000256" key="1">
    <source>
        <dbReference type="SAM" id="SignalP"/>
    </source>
</evidence>
<comment type="caution">
    <text evidence="2">The sequence shown here is derived from an EMBL/GenBank/DDBJ whole genome shotgun (WGS) entry which is preliminary data.</text>
</comment>
<proteinExistence type="predicted"/>